<dbReference type="EC" id="6.3.2.10" evidence="10 11"/>
<dbReference type="InterPro" id="IPR005863">
    <property type="entry name" value="UDP-N-AcMur_synth"/>
</dbReference>
<name>A0A0W0SY65_9GAMM</name>
<evidence type="ECO:0000313" key="15">
    <source>
        <dbReference type="EMBL" id="KTC87893.1"/>
    </source>
</evidence>
<evidence type="ECO:0000259" key="12">
    <source>
        <dbReference type="Pfam" id="PF01225"/>
    </source>
</evidence>
<keyword evidence="7 10" id="KW-0573">Peptidoglycan synthesis</keyword>
<dbReference type="GO" id="GO:0008360">
    <property type="term" value="P:regulation of cell shape"/>
    <property type="evidence" value="ECO:0007669"/>
    <property type="project" value="UniProtKB-KW"/>
</dbReference>
<feature type="domain" description="Mur ligase central" evidence="14">
    <location>
        <begin position="105"/>
        <end position="289"/>
    </location>
</feature>
<dbReference type="SUPFAM" id="SSF53623">
    <property type="entry name" value="MurD-like peptide ligases, catalytic domain"/>
    <property type="match status" value="1"/>
</dbReference>
<keyword evidence="2 10" id="KW-0436">Ligase</keyword>
<comment type="pathway">
    <text evidence="10 11">Cell wall biogenesis; peptidoglycan biosynthesis.</text>
</comment>
<dbReference type="GO" id="GO:0071555">
    <property type="term" value="P:cell wall organization"/>
    <property type="evidence" value="ECO:0007669"/>
    <property type="project" value="UniProtKB-KW"/>
</dbReference>
<feature type="domain" description="Mur ligase C-terminal" evidence="13">
    <location>
        <begin position="312"/>
        <end position="431"/>
    </location>
</feature>
<keyword evidence="6 10" id="KW-0133">Cell shape</keyword>
<evidence type="ECO:0000256" key="9">
    <source>
        <dbReference type="ARBA" id="ARBA00023316"/>
    </source>
</evidence>
<feature type="domain" description="Mur ligase N-terminal catalytic" evidence="12">
    <location>
        <begin position="22"/>
        <end position="94"/>
    </location>
</feature>
<keyword evidence="8 10" id="KW-0131">Cell cycle</keyword>
<dbReference type="Proteomes" id="UP000054736">
    <property type="component" value="Unassembled WGS sequence"/>
</dbReference>
<evidence type="ECO:0000259" key="13">
    <source>
        <dbReference type="Pfam" id="PF02875"/>
    </source>
</evidence>
<dbReference type="InterPro" id="IPR051046">
    <property type="entry name" value="MurCDEF_CellWall_CoF430Synth"/>
</dbReference>
<dbReference type="Gene3D" id="3.90.190.20">
    <property type="entry name" value="Mur ligase, C-terminal domain"/>
    <property type="match status" value="1"/>
</dbReference>
<comment type="similarity">
    <text evidence="10">Belongs to the MurCDEF family. MurF subfamily.</text>
</comment>
<evidence type="ECO:0000313" key="16">
    <source>
        <dbReference type="Proteomes" id="UP000054736"/>
    </source>
</evidence>
<comment type="subcellular location">
    <subcellularLocation>
        <location evidence="10 11">Cytoplasm</location>
    </subcellularLocation>
</comment>
<proteinExistence type="inferred from homology"/>
<keyword evidence="1 10" id="KW-0963">Cytoplasm</keyword>
<feature type="binding site" evidence="10">
    <location>
        <begin position="106"/>
        <end position="112"/>
    </location>
    <ligand>
        <name>ATP</name>
        <dbReference type="ChEBI" id="CHEBI:30616"/>
    </ligand>
</feature>
<dbReference type="PATRIC" id="fig|1212489.4.peg.1600"/>
<dbReference type="Gene3D" id="3.40.1390.10">
    <property type="entry name" value="MurE/MurF, N-terminal domain"/>
    <property type="match status" value="1"/>
</dbReference>
<dbReference type="Gene3D" id="3.40.1190.10">
    <property type="entry name" value="Mur-like, catalytic domain"/>
    <property type="match status" value="1"/>
</dbReference>
<sequence length="444" mass="47863">MNLNLNNIAELFNSSFSSDPLINGVCIDSRKVKSGDLFVALQGENFDGHDFIKDAVAKGAVAVICSRANAELNVPQIQVTDTLQALAKLATHYRLTLHCPVIALTGSNGKTTVKEMISSILPKPAHATPGNLNNHIGAPLSVLQLLPEHRYAVFELGANHIGEIAHTVAVVKPQVALINNIAPAHIEGFGSIEGVARAKGEIYQGLSADGTAVVNDDDNYAHFWDESLGDKKVLRFSLTKPVDVYAQELSFNEAGYASFDLVLPTGHAQVSLQVPGEHSVRNALAAASCCHAVGISLTDIVQGLNQFRGVAGRMTFLAGKNNSLIIDDTYNANLRSVLTAIDVLAKRQGQRILVLGNLGELGAWTREHHEEIGRVAQQRGIDRLMTCGTHSEYSAQTFGSAAKHYKNQEELARDLLPELNKYTTVLVKGSRSAAMEKIVHQLVC</sequence>
<reference evidence="15 16" key="1">
    <citation type="submission" date="2015-11" db="EMBL/GenBank/DDBJ databases">
        <title>Genomic analysis of 38 Legionella species identifies large and diverse effector repertoires.</title>
        <authorList>
            <person name="Burstein D."/>
            <person name="Amaro F."/>
            <person name="Zusman T."/>
            <person name="Lifshitz Z."/>
            <person name="Cohen O."/>
            <person name="Gilbert J.A."/>
            <person name="Pupko T."/>
            <person name="Shuman H.A."/>
            <person name="Segal G."/>
        </authorList>
    </citation>
    <scope>NUCLEOTIDE SEQUENCE [LARGE SCALE GENOMIC DNA]</scope>
    <source>
        <strain evidence="15 16">ATCC 700990</strain>
    </source>
</reference>
<protein>
    <recommendedName>
        <fullName evidence="10 11">UDP-N-acetylmuramoyl-tripeptide--D-alanyl-D-alanine ligase</fullName>
        <ecNumber evidence="10 11">6.3.2.10</ecNumber>
    </recommendedName>
    <alternativeName>
        <fullName evidence="10">D-alanyl-D-alanine-adding enzyme</fullName>
    </alternativeName>
</protein>
<dbReference type="InterPro" id="IPR013221">
    <property type="entry name" value="Mur_ligase_cen"/>
</dbReference>
<dbReference type="InterPro" id="IPR004101">
    <property type="entry name" value="Mur_ligase_C"/>
</dbReference>
<evidence type="ECO:0000256" key="6">
    <source>
        <dbReference type="ARBA" id="ARBA00022960"/>
    </source>
</evidence>
<dbReference type="GO" id="GO:0005524">
    <property type="term" value="F:ATP binding"/>
    <property type="evidence" value="ECO:0007669"/>
    <property type="project" value="UniProtKB-UniRule"/>
</dbReference>
<dbReference type="InterPro" id="IPR000713">
    <property type="entry name" value="Mur_ligase_N"/>
</dbReference>
<evidence type="ECO:0000256" key="1">
    <source>
        <dbReference type="ARBA" id="ARBA00022490"/>
    </source>
</evidence>
<evidence type="ECO:0000256" key="8">
    <source>
        <dbReference type="ARBA" id="ARBA00023306"/>
    </source>
</evidence>
<evidence type="ECO:0000256" key="11">
    <source>
        <dbReference type="RuleBase" id="RU004136"/>
    </source>
</evidence>
<dbReference type="GO" id="GO:0047480">
    <property type="term" value="F:UDP-N-acetylmuramoyl-tripeptide-D-alanyl-D-alanine ligase activity"/>
    <property type="evidence" value="ECO:0007669"/>
    <property type="project" value="UniProtKB-UniRule"/>
</dbReference>
<evidence type="ECO:0000256" key="2">
    <source>
        <dbReference type="ARBA" id="ARBA00022598"/>
    </source>
</evidence>
<dbReference type="RefSeq" id="WP_058495802.1">
    <property type="nucleotide sequence ID" value="NZ_CAAAIU010000002.1"/>
</dbReference>
<dbReference type="UniPathway" id="UPA00219"/>
<dbReference type="Pfam" id="PF02875">
    <property type="entry name" value="Mur_ligase_C"/>
    <property type="match status" value="1"/>
</dbReference>
<dbReference type="GO" id="GO:0008766">
    <property type="term" value="F:UDP-N-acetylmuramoylalanyl-D-glutamyl-2,6-diaminopimelate-D-alanyl-D-alanine ligase activity"/>
    <property type="evidence" value="ECO:0007669"/>
    <property type="project" value="RHEA"/>
</dbReference>
<dbReference type="Pfam" id="PF08245">
    <property type="entry name" value="Mur_ligase_M"/>
    <property type="match status" value="1"/>
</dbReference>
<evidence type="ECO:0000256" key="5">
    <source>
        <dbReference type="ARBA" id="ARBA00022840"/>
    </source>
</evidence>
<organism evidence="15 16">
    <name type="scientific">Legionella drozanskii LLAP-1</name>
    <dbReference type="NCBI Taxonomy" id="1212489"/>
    <lineage>
        <taxon>Bacteria</taxon>
        <taxon>Pseudomonadati</taxon>
        <taxon>Pseudomonadota</taxon>
        <taxon>Gammaproteobacteria</taxon>
        <taxon>Legionellales</taxon>
        <taxon>Legionellaceae</taxon>
        <taxon>Legionella</taxon>
    </lineage>
</organism>
<accession>A0A0W0SY65</accession>
<dbReference type="Pfam" id="PF01225">
    <property type="entry name" value="Mur_ligase"/>
    <property type="match status" value="1"/>
</dbReference>
<dbReference type="STRING" id="1212489.Ldro_1512"/>
<dbReference type="SUPFAM" id="SSF63418">
    <property type="entry name" value="MurE/MurF N-terminal domain"/>
    <property type="match status" value="1"/>
</dbReference>
<dbReference type="InterPro" id="IPR036615">
    <property type="entry name" value="Mur_ligase_C_dom_sf"/>
</dbReference>
<dbReference type="HAMAP" id="MF_02019">
    <property type="entry name" value="MurF"/>
    <property type="match status" value="1"/>
</dbReference>
<dbReference type="OrthoDB" id="9801978at2"/>
<keyword evidence="4 10" id="KW-0547">Nucleotide-binding</keyword>
<evidence type="ECO:0000256" key="10">
    <source>
        <dbReference type="HAMAP-Rule" id="MF_02019"/>
    </source>
</evidence>
<dbReference type="GO" id="GO:0051301">
    <property type="term" value="P:cell division"/>
    <property type="evidence" value="ECO:0007669"/>
    <property type="project" value="UniProtKB-KW"/>
</dbReference>
<evidence type="ECO:0000256" key="4">
    <source>
        <dbReference type="ARBA" id="ARBA00022741"/>
    </source>
</evidence>
<comment type="caution">
    <text evidence="15">The sequence shown here is derived from an EMBL/GenBank/DDBJ whole genome shotgun (WGS) entry which is preliminary data.</text>
</comment>
<evidence type="ECO:0000256" key="7">
    <source>
        <dbReference type="ARBA" id="ARBA00022984"/>
    </source>
</evidence>
<keyword evidence="16" id="KW-1185">Reference proteome</keyword>
<dbReference type="PANTHER" id="PTHR43024">
    <property type="entry name" value="UDP-N-ACETYLMURAMOYL-TRIPEPTIDE--D-ALANYL-D-ALANINE LIGASE"/>
    <property type="match status" value="1"/>
</dbReference>
<comment type="function">
    <text evidence="10 11">Involved in cell wall formation. Catalyzes the final step in the synthesis of UDP-N-acetylmuramoyl-pentapeptide, the precursor of murein.</text>
</comment>
<keyword evidence="3 10" id="KW-0132">Cell division</keyword>
<keyword evidence="5 10" id="KW-0067">ATP-binding</keyword>
<dbReference type="GO" id="GO:0005737">
    <property type="term" value="C:cytoplasm"/>
    <property type="evidence" value="ECO:0007669"/>
    <property type="project" value="UniProtKB-SubCell"/>
</dbReference>
<dbReference type="InterPro" id="IPR036565">
    <property type="entry name" value="Mur-like_cat_sf"/>
</dbReference>
<dbReference type="AlphaFoldDB" id="A0A0W0SY65"/>
<dbReference type="SUPFAM" id="SSF53244">
    <property type="entry name" value="MurD-like peptide ligases, peptide-binding domain"/>
    <property type="match status" value="1"/>
</dbReference>
<comment type="catalytic activity">
    <reaction evidence="10 11">
        <text>D-alanyl-D-alanine + UDP-N-acetyl-alpha-D-muramoyl-L-alanyl-gamma-D-glutamyl-meso-2,6-diaminopimelate + ATP = UDP-N-acetyl-alpha-D-muramoyl-L-alanyl-gamma-D-glutamyl-meso-2,6-diaminopimeloyl-D-alanyl-D-alanine + ADP + phosphate + H(+)</text>
        <dbReference type="Rhea" id="RHEA:28374"/>
        <dbReference type="ChEBI" id="CHEBI:15378"/>
        <dbReference type="ChEBI" id="CHEBI:30616"/>
        <dbReference type="ChEBI" id="CHEBI:43474"/>
        <dbReference type="ChEBI" id="CHEBI:57822"/>
        <dbReference type="ChEBI" id="CHEBI:61386"/>
        <dbReference type="ChEBI" id="CHEBI:83905"/>
        <dbReference type="ChEBI" id="CHEBI:456216"/>
        <dbReference type="EC" id="6.3.2.10"/>
    </reaction>
</comment>
<dbReference type="EMBL" id="LNXY01000020">
    <property type="protein sequence ID" value="KTC87893.1"/>
    <property type="molecule type" value="Genomic_DNA"/>
</dbReference>
<dbReference type="PANTHER" id="PTHR43024:SF1">
    <property type="entry name" value="UDP-N-ACETYLMURAMOYL-TRIPEPTIDE--D-ALANYL-D-ALANINE LIGASE"/>
    <property type="match status" value="1"/>
</dbReference>
<gene>
    <name evidence="10 15" type="primary">murF</name>
    <name evidence="15" type="ORF">Ldro_1512</name>
</gene>
<evidence type="ECO:0000256" key="3">
    <source>
        <dbReference type="ARBA" id="ARBA00022618"/>
    </source>
</evidence>
<keyword evidence="9 10" id="KW-0961">Cell wall biogenesis/degradation</keyword>
<dbReference type="GO" id="GO:0009252">
    <property type="term" value="P:peptidoglycan biosynthetic process"/>
    <property type="evidence" value="ECO:0007669"/>
    <property type="project" value="UniProtKB-UniRule"/>
</dbReference>
<dbReference type="NCBIfam" id="TIGR01143">
    <property type="entry name" value="murF"/>
    <property type="match status" value="1"/>
</dbReference>
<evidence type="ECO:0000259" key="14">
    <source>
        <dbReference type="Pfam" id="PF08245"/>
    </source>
</evidence>
<dbReference type="InterPro" id="IPR035911">
    <property type="entry name" value="MurE/MurF_N"/>
</dbReference>